<dbReference type="Proteomes" id="UP001558713">
    <property type="component" value="Unassembled WGS sequence"/>
</dbReference>
<evidence type="ECO:0000259" key="2">
    <source>
        <dbReference type="PROSITE" id="PS50104"/>
    </source>
</evidence>
<organism evidence="3 4">
    <name type="scientific">Cardamine amara subsp. amara</name>
    <dbReference type="NCBI Taxonomy" id="228776"/>
    <lineage>
        <taxon>Eukaryota</taxon>
        <taxon>Viridiplantae</taxon>
        <taxon>Streptophyta</taxon>
        <taxon>Embryophyta</taxon>
        <taxon>Tracheophyta</taxon>
        <taxon>Spermatophyta</taxon>
        <taxon>Magnoliopsida</taxon>
        <taxon>eudicotyledons</taxon>
        <taxon>Gunneridae</taxon>
        <taxon>Pentapetalae</taxon>
        <taxon>rosids</taxon>
        <taxon>malvids</taxon>
        <taxon>Brassicales</taxon>
        <taxon>Brassicaceae</taxon>
        <taxon>Cardamineae</taxon>
        <taxon>Cardamine</taxon>
    </lineage>
</organism>
<sequence length="334" mass="38883">MENTNYKKDQVFISFRGKDERHRFLTLLRQKLIDAKVNVFTDDKLVGQRITNLFGHIRNSRIAIVIFSQSYAESVWCLNELVEIKKCIETENLKAVIPIFHMVEVSSVKEQSGEFGEKFLALQKSLLAKEVSETDIELTNSKIKKWKKALKIVTQMSGLTYEENSSEWDFADKVVADVKRNLANIAAEKGRNIITRETRKTSQGKQPNMIIYNINQFNLNNHHDFSKSLEALNPEGYNRVSFLPIYPDLRRTHSDLDHPDQYAPFPFEAVMVQKQFKNQRVIDNIVRKQYRSGTTCFSSLRYLFELCLCLTCIWPRDQKMIQMNNRNEPSLASN</sequence>
<dbReference type="FunFam" id="3.40.50.10140:FF:000007">
    <property type="entry name" value="Disease resistance protein (TIR-NBS-LRR class)"/>
    <property type="match status" value="1"/>
</dbReference>
<dbReference type="PANTHER" id="PTHR32009:SF109">
    <property type="entry name" value="TOLL-INTERLEUKIN-RESISTANCE (TIR) DOMAIN FAMILY PROTEIN"/>
    <property type="match status" value="1"/>
</dbReference>
<comment type="caution">
    <text evidence="3">The sequence shown here is derived from an EMBL/GenBank/DDBJ whole genome shotgun (WGS) entry which is preliminary data.</text>
</comment>
<dbReference type="InterPro" id="IPR000157">
    <property type="entry name" value="TIR_dom"/>
</dbReference>
<proteinExistence type="predicted"/>
<reference evidence="3 4" key="1">
    <citation type="submission" date="2024-04" db="EMBL/GenBank/DDBJ databases">
        <title>Genome assembly C_amara_ONT_v2.</title>
        <authorList>
            <person name="Yant L."/>
            <person name="Moore C."/>
            <person name="Slenker M."/>
        </authorList>
    </citation>
    <scope>NUCLEOTIDE SEQUENCE [LARGE SCALE GENOMIC DNA]</scope>
    <source>
        <tissue evidence="3">Leaf</tissue>
    </source>
</reference>
<feature type="domain" description="TIR" evidence="2">
    <location>
        <begin position="7"/>
        <end position="182"/>
    </location>
</feature>
<evidence type="ECO:0000256" key="1">
    <source>
        <dbReference type="ARBA" id="ARBA00023027"/>
    </source>
</evidence>
<dbReference type="AlphaFoldDB" id="A0ABD1BZL1"/>
<name>A0ABD1BZL1_CARAN</name>
<dbReference type="SUPFAM" id="SSF52200">
    <property type="entry name" value="Toll/Interleukin receptor TIR domain"/>
    <property type="match status" value="1"/>
</dbReference>
<dbReference type="Gene3D" id="3.40.50.10140">
    <property type="entry name" value="Toll/interleukin-1 receptor homology (TIR) domain"/>
    <property type="match status" value="1"/>
</dbReference>
<evidence type="ECO:0000313" key="4">
    <source>
        <dbReference type="Proteomes" id="UP001558713"/>
    </source>
</evidence>
<dbReference type="PROSITE" id="PS50104">
    <property type="entry name" value="TIR"/>
    <property type="match status" value="1"/>
</dbReference>
<dbReference type="SMART" id="SM00255">
    <property type="entry name" value="TIR"/>
    <property type="match status" value="1"/>
</dbReference>
<accession>A0ABD1BZL1</accession>
<gene>
    <name evidence="3" type="ORF">V5N11_018988</name>
</gene>
<dbReference type="InterPro" id="IPR035897">
    <property type="entry name" value="Toll_tir_struct_dom_sf"/>
</dbReference>
<keyword evidence="1" id="KW-0520">NAD</keyword>
<evidence type="ECO:0000313" key="3">
    <source>
        <dbReference type="EMBL" id="KAL1222620.1"/>
    </source>
</evidence>
<keyword evidence="4" id="KW-1185">Reference proteome</keyword>
<dbReference type="EMBL" id="JBANAX010000094">
    <property type="protein sequence ID" value="KAL1222620.1"/>
    <property type="molecule type" value="Genomic_DNA"/>
</dbReference>
<protein>
    <submittedName>
        <fullName evidence="3">Protein PHLOEM PROTEIN 2-LIKE A8</fullName>
    </submittedName>
</protein>
<dbReference type="PANTHER" id="PTHR32009">
    <property type="entry name" value="TMV RESISTANCE PROTEIN N-LIKE"/>
    <property type="match status" value="1"/>
</dbReference>
<dbReference type="Pfam" id="PF01582">
    <property type="entry name" value="TIR"/>
    <property type="match status" value="1"/>
</dbReference>